<dbReference type="InterPro" id="IPR036864">
    <property type="entry name" value="Zn2-C6_fun-type_DNA-bd_sf"/>
</dbReference>
<dbReference type="PROSITE" id="PS00463">
    <property type="entry name" value="ZN2_CY6_FUNGAL_1"/>
    <property type="match status" value="1"/>
</dbReference>
<organism evidence="4">
    <name type="scientific">Guillardia theta</name>
    <name type="common">Cryptophyte</name>
    <name type="synonym">Cryptomonas phi</name>
    <dbReference type="NCBI Taxonomy" id="55529"/>
    <lineage>
        <taxon>Eukaryota</taxon>
        <taxon>Cryptophyceae</taxon>
        <taxon>Pyrenomonadales</taxon>
        <taxon>Geminigeraceae</taxon>
        <taxon>Guillardia</taxon>
    </lineage>
</organism>
<dbReference type="EMBL" id="HBKN01004939">
    <property type="protein sequence ID" value="CAE2257101.1"/>
    <property type="molecule type" value="Transcribed_RNA"/>
</dbReference>
<evidence type="ECO:0000256" key="2">
    <source>
        <dbReference type="ARBA" id="ARBA00023242"/>
    </source>
</evidence>
<dbReference type="InterPro" id="IPR050613">
    <property type="entry name" value="Sec_Metabolite_Reg"/>
</dbReference>
<feature type="domain" description="Zn(2)-C6 fungal-type" evidence="3">
    <location>
        <begin position="63"/>
        <end position="92"/>
    </location>
</feature>
<dbReference type="GO" id="GO:0008270">
    <property type="term" value="F:zinc ion binding"/>
    <property type="evidence" value="ECO:0007669"/>
    <property type="project" value="InterPro"/>
</dbReference>
<dbReference type="GO" id="GO:0000981">
    <property type="term" value="F:DNA-binding transcription factor activity, RNA polymerase II-specific"/>
    <property type="evidence" value="ECO:0007669"/>
    <property type="project" value="InterPro"/>
</dbReference>
<dbReference type="Pfam" id="PF00172">
    <property type="entry name" value="Zn_clus"/>
    <property type="match status" value="1"/>
</dbReference>
<keyword evidence="2" id="KW-0539">Nucleus</keyword>
<dbReference type="SMART" id="SM00066">
    <property type="entry name" value="GAL4"/>
    <property type="match status" value="1"/>
</dbReference>
<comment type="subcellular location">
    <subcellularLocation>
        <location evidence="1">Nucleus</location>
    </subcellularLocation>
</comment>
<dbReference type="CDD" id="cd00067">
    <property type="entry name" value="GAL4"/>
    <property type="match status" value="1"/>
</dbReference>
<protein>
    <recommendedName>
        <fullName evidence="3">Zn(2)-C6 fungal-type domain-containing protein</fullName>
    </recommendedName>
</protein>
<evidence type="ECO:0000256" key="1">
    <source>
        <dbReference type="ARBA" id="ARBA00004123"/>
    </source>
</evidence>
<dbReference type="PANTHER" id="PTHR31001">
    <property type="entry name" value="UNCHARACTERIZED TRANSCRIPTIONAL REGULATORY PROTEIN"/>
    <property type="match status" value="1"/>
</dbReference>
<evidence type="ECO:0000313" key="4">
    <source>
        <dbReference type="EMBL" id="CAE2257101.1"/>
    </source>
</evidence>
<dbReference type="InterPro" id="IPR001138">
    <property type="entry name" value="Zn2Cys6_DnaBD"/>
</dbReference>
<gene>
    <name evidence="4" type="ORF">GTHE00462_LOCUS4064</name>
</gene>
<proteinExistence type="predicted"/>
<reference evidence="4" key="1">
    <citation type="submission" date="2021-01" db="EMBL/GenBank/DDBJ databases">
        <authorList>
            <person name="Corre E."/>
            <person name="Pelletier E."/>
            <person name="Niang G."/>
            <person name="Scheremetjew M."/>
            <person name="Finn R."/>
            <person name="Kale V."/>
            <person name="Holt S."/>
            <person name="Cochrane G."/>
            <person name="Meng A."/>
            <person name="Brown T."/>
            <person name="Cohen L."/>
        </authorList>
    </citation>
    <scope>NUCLEOTIDE SEQUENCE</scope>
    <source>
        <strain evidence="4">CCMP 2712</strain>
    </source>
</reference>
<sequence>MEDCPADLRHLLESSLIRSKARRLPCSRCQQLNLDCDSFRPCKQCSKSGHKNSCDAVQELTSACSACKVSKVKCDRKRPCSNCIRRGKGSECCDPPAGGSWAELEERRLVRLSSSSTIQQPETPLAAPSHVDVWSDFALSSDGSDKQVGSLYPLLVKMSQAGYCKTSLLMMINSMGPDIRSAMCAVVEGIMKKPISDWRVGASLSAANSSDAVYLRNFAKLKESKLSLGYWTVHWRPGGMLREKIEISKGLGHLLKRNPEEILSRAASCEFELPSSDLEFLCVLLEDLYCFADTTMVRYGRVCRRCPGSKLGESCFVRVLSVKSIDEQKRLISSTHSMELLDANDWDKLHHDPSSNRCIYLQLMYSMGVVRTAEELLDRHKQDMLFDENFANMLQSQEGRYRMKKVAEFIRNKFSALLEPV</sequence>
<dbReference type="GO" id="GO:0005634">
    <property type="term" value="C:nucleus"/>
    <property type="evidence" value="ECO:0007669"/>
    <property type="project" value="UniProtKB-SubCell"/>
</dbReference>
<dbReference type="AlphaFoldDB" id="A0A7S4JA16"/>
<dbReference type="Gene3D" id="4.10.240.10">
    <property type="entry name" value="Zn(2)-C6 fungal-type DNA-binding domain"/>
    <property type="match status" value="1"/>
</dbReference>
<evidence type="ECO:0000259" key="3">
    <source>
        <dbReference type="PROSITE" id="PS50048"/>
    </source>
</evidence>
<dbReference type="PROSITE" id="PS50048">
    <property type="entry name" value="ZN2_CY6_FUNGAL_2"/>
    <property type="match status" value="1"/>
</dbReference>
<accession>A0A7S4JA16</accession>
<name>A0A7S4JA16_GUITH</name>
<dbReference type="SUPFAM" id="SSF57701">
    <property type="entry name" value="Zn2/Cys6 DNA-binding domain"/>
    <property type="match status" value="1"/>
</dbReference>